<dbReference type="PATRIC" id="fig|1177154.3.peg.3403"/>
<gene>
    <name evidence="1" type="ORF">Y5S_03386</name>
</gene>
<evidence type="ECO:0000313" key="2">
    <source>
        <dbReference type="Proteomes" id="UP000029444"/>
    </source>
</evidence>
<evidence type="ECO:0000313" key="1">
    <source>
        <dbReference type="EMBL" id="KGD63400.1"/>
    </source>
</evidence>
<dbReference type="Proteomes" id="UP000029444">
    <property type="component" value="Unassembled WGS sequence"/>
</dbReference>
<dbReference type="AlphaFoldDB" id="A0A095ULK4"/>
<protein>
    <submittedName>
        <fullName evidence="1">Uncharacterized protein</fullName>
    </submittedName>
</protein>
<dbReference type="RefSeq" id="WP_035234736.1">
    <property type="nucleotide sequence ID" value="NZ_ARXV01000018.1"/>
</dbReference>
<keyword evidence="2" id="KW-1185">Reference proteome</keyword>
<dbReference type="STRING" id="1177154.Y5S_03386"/>
<reference evidence="1 2" key="1">
    <citation type="submission" date="2012-09" db="EMBL/GenBank/DDBJ databases">
        <title>Genome Sequence of alkane-degrading Bacterium Alcanivorax sp. 19-m-6.</title>
        <authorList>
            <person name="Lai Q."/>
            <person name="Shao Z."/>
        </authorList>
    </citation>
    <scope>NUCLEOTIDE SEQUENCE [LARGE SCALE GENOMIC DNA]</scope>
    <source>
        <strain evidence="1 2">19-m-6</strain>
    </source>
</reference>
<dbReference type="OrthoDB" id="6626714at2"/>
<name>A0A095ULK4_9GAMM</name>
<proteinExistence type="predicted"/>
<dbReference type="EMBL" id="ARXV01000018">
    <property type="protein sequence ID" value="KGD63400.1"/>
    <property type="molecule type" value="Genomic_DNA"/>
</dbReference>
<organism evidence="1 2">
    <name type="scientific">Alcanivorax nanhaiticus</name>
    <dbReference type="NCBI Taxonomy" id="1177154"/>
    <lineage>
        <taxon>Bacteria</taxon>
        <taxon>Pseudomonadati</taxon>
        <taxon>Pseudomonadota</taxon>
        <taxon>Gammaproteobacteria</taxon>
        <taxon>Oceanospirillales</taxon>
        <taxon>Alcanivoracaceae</taxon>
        <taxon>Alcanivorax</taxon>
    </lineage>
</organism>
<accession>A0A095ULK4</accession>
<sequence length="205" mass="23148">MFTNNNEQYHSLVVGTSGKGKSVMSERARTRARLEGHLLVDTEMFRDGKGLKPYEYEYARRLVHGLDGRLPRELRNKPVTIISDISRPRKRKWEPKHLVTTVNGITLDRRLIRDACIQLEALSGIWLNQPQIIKLMEGAGIDETLAEYGETETQIREMLAEALSMELIGRSWPNCGSLYNSAEKADTGFAEALDKAAEAAGYQVR</sequence>
<comment type="caution">
    <text evidence="1">The sequence shown here is derived from an EMBL/GenBank/DDBJ whole genome shotgun (WGS) entry which is preliminary data.</text>
</comment>